<dbReference type="Proteomes" id="UP000293380">
    <property type="component" value="Unassembled WGS sequence"/>
</dbReference>
<dbReference type="AlphaFoldDB" id="A0A4Q9EMW5"/>
<dbReference type="RefSeq" id="WP_130959525.1">
    <property type="nucleotide sequence ID" value="NZ_SITD01000049.1"/>
</dbReference>
<organism evidence="1 2">
    <name type="scientific">Hafnia paralvei</name>
    <dbReference type="NCBI Taxonomy" id="546367"/>
    <lineage>
        <taxon>Bacteria</taxon>
        <taxon>Pseudomonadati</taxon>
        <taxon>Pseudomonadota</taxon>
        <taxon>Gammaproteobacteria</taxon>
        <taxon>Enterobacterales</taxon>
        <taxon>Hafniaceae</taxon>
        <taxon>Hafnia</taxon>
    </lineage>
</organism>
<evidence type="ECO:0000313" key="2">
    <source>
        <dbReference type="Proteomes" id="UP000293380"/>
    </source>
</evidence>
<reference evidence="1 2" key="1">
    <citation type="submission" date="2019-02" db="EMBL/GenBank/DDBJ databases">
        <title>Comparative genomic analysis of the Hafnia genus genomes.</title>
        <authorList>
            <person name="Zhiqiu Y."/>
            <person name="Chao Y."/>
            <person name="Yuhui D."/>
            <person name="Di H."/>
            <person name="Bin L."/>
        </authorList>
    </citation>
    <scope>NUCLEOTIDE SEQUENCE [LARGE SCALE GENOMIC DNA]</scope>
    <source>
        <strain evidence="1 2">PCM_1194</strain>
    </source>
</reference>
<comment type="caution">
    <text evidence="1">The sequence shown here is derived from an EMBL/GenBank/DDBJ whole genome shotgun (WGS) entry which is preliminary data.</text>
</comment>
<evidence type="ECO:0000313" key="1">
    <source>
        <dbReference type="EMBL" id="TBM27298.1"/>
    </source>
</evidence>
<dbReference type="EMBL" id="SITD01000049">
    <property type="protein sequence ID" value="TBM27298.1"/>
    <property type="molecule type" value="Genomic_DNA"/>
</dbReference>
<sequence>MNDKSNNLELTAYERHLKMLKRYKKIHKKIKVANALRFEGGTVLSVDTDRIGLNNKRWRGRTAD</sequence>
<name>A0A4Q9EMW5_9GAMM</name>
<gene>
    <name evidence="1" type="ORF">EYY89_09575</name>
</gene>
<protein>
    <submittedName>
        <fullName evidence="1">Uncharacterized protein</fullName>
    </submittedName>
</protein>
<accession>A0A4Q9EMW5</accession>
<proteinExistence type="predicted"/>